<dbReference type="GO" id="GO:0004674">
    <property type="term" value="F:protein serine/threonine kinase activity"/>
    <property type="evidence" value="ECO:0007669"/>
    <property type="project" value="UniProtKB-KW"/>
</dbReference>
<dbReference type="Gene3D" id="3.20.200.10">
    <property type="entry name" value="MHCK/EF2 kinase"/>
    <property type="match status" value="1"/>
</dbReference>
<evidence type="ECO:0000256" key="1">
    <source>
        <dbReference type="ARBA" id="ARBA00022527"/>
    </source>
</evidence>
<proteinExistence type="predicted"/>
<dbReference type="AlphaFoldDB" id="A0AAW0B7A8"/>
<dbReference type="Proteomes" id="UP001362999">
    <property type="component" value="Unassembled WGS sequence"/>
</dbReference>
<feature type="domain" description="Alpha-type protein kinase" evidence="4">
    <location>
        <begin position="1"/>
        <end position="142"/>
    </location>
</feature>
<organism evidence="5 6">
    <name type="scientific">Favolaschia claudopus</name>
    <dbReference type="NCBI Taxonomy" id="2862362"/>
    <lineage>
        <taxon>Eukaryota</taxon>
        <taxon>Fungi</taxon>
        <taxon>Dikarya</taxon>
        <taxon>Basidiomycota</taxon>
        <taxon>Agaricomycotina</taxon>
        <taxon>Agaricomycetes</taxon>
        <taxon>Agaricomycetidae</taxon>
        <taxon>Agaricales</taxon>
        <taxon>Marasmiineae</taxon>
        <taxon>Mycenaceae</taxon>
        <taxon>Favolaschia</taxon>
    </lineage>
</organism>
<accession>A0AAW0B7A8</accession>
<evidence type="ECO:0000313" key="6">
    <source>
        <dbReference type="Proteomes" id="UP001362999"/>
    </source>
</evidence>
<evidence type="ECO:0000313" key="5">
    <source>
        <dbReference type="EMBL" id="KAK7021516.1"/>
    </source>
</evidence>
<dbReference type="Pfam" id="PF02816">
    <property type="entry name" value="Alpha_kinase"/>
    <property type="match status" value="1"/>
</dbReference>
<dbReference type="SUPFAM" id="SSF56112">
    <property type="entry name" value="Protein kinase-like (PK-like)"/>
    <property type="match status" value="1"/>
</dbReference>
<dbReference type="InterPro" id="IPR011009">
    <property type="entry name" value="Kinase-like_dom_sf"/>
</dbReference>
<keyword evidence="2" id="KW-0808">Transferase</keyword>
<dbReference type="EMBL" id="JAWWNJ010000038">
    <property type="protein sequence ID" value="KAK7021516.1"/>
    <property type="molecule type" value="Genomic_DNA"/>
</dbReference>
<gene>
    <name evidence="5" type="ORF">R3P38DRAFT_3196228</name>
</gene>
<evidence type="ECO:0000256" key="2">
    <source>
        <dbReference type="ARBA" id="ARBA00022679"/>
    </source>
</evidence>
<dbReference type="GO" id="GO:0005524">
    <property type="term" value="F:ATP binding"/>
    <property type="evidence" value="ECO:0007669"/>
    <property type="project" value="InterPro"/>
</dbReference>
<reference evidence="5 6" key="1">
    <citation type="journal article" date="2024" name="J Genomics">
        <title>Draft genome sequencing and assembly of Favolaschia claudopus CIRM-BRFM 2984 isolated from oak limbs.</title>
        <authorList>
            <person name="Navarro D."/>
            <person name="Drula E."/>
            <person name="Chaduli D."/>
            <person name="Cazenave R."/>
            <person name="Ahrendt S."/>
            <person name="Wang J."/>
            <person name="Lipzen A."/>
            <person name="Daum C."/>
            <person name="Barry K."/>
            <person name="Grigoriev I.V."/>
            <person name="Favel A."/>
            <person name="Rosso M.N."/>
            <person name="Martin F."/>
        </authorList>
    </citation>
    <scope>NUCLEOTIDE SEQUENCE [LARGE SCALE GENOMIC DNA]</scope>
    <source>
        <strain evidence="5 6">CIRM-BRFM 2984</strain>
    </source>
</reference>
<dbReference type="PROSITE" id="PS51158">
    <property type="entry name" value="ALPHA_KINASE"/>
    <property type="match status" value="1"/>
</dbReference>
<comment type="caution">
    <text evidence="5">The sequence shown here is derived from an EMBL/GenBank/DDBJ whole genome shotgun (WGS) entry which is preliminary data.</text>
</comment>
<keyword evidence="1" id="KW-0723">Serine/threonine-protein kinase</keyword>
<keyword evidence="3" id="KW-0418">Kinase</keyword>
<evidence type="ECO:0000259" key="4">
    <source>
        <dbReference type="PROSITE" id="PS51158"/>
    </source>
</evidence>
<evidence type="ECO:0000256" key="3">
    <source>
        <dbReference type="ARBA" id="ARBA00022777"/>
    </source>
</evidence>
<keyword evidence="6" id="KW-1185">Reference proteome</keyword>
<sequence>MRFVHAALACSSNPGSSGSSASSVPNLYMLEEVIDRETEGPFRKYINNASAVTLALEDPEDQERADFLTFVQHYQMLKSHGTLFVSDYQGGSSLLIDPQIMTSPKALDSRLFADGNIGKGFESFHTDHICNHFCNFFELGDDFKAGLPSKMAEDIDGEKSMSISVAE</sequence>
<name>A0AAW0B7A8_9AGAR</name>
<protein>
    <recommendedName>
        <fullName evidence="4">Alpha-type protein kinase domain-containing protein</fullName>
    </recommendedName>
</protein>
<dbReference type="InterPro" id="IPR004166">
    <property type="entry name" value="a-kinase_dom"/>
</dbReference>